<dbReference type="SMART" id="SM00507">
    <property type="entry name" value="HNHc"/>
    <property type="match status" value="1"/>
</dbReference>
<accession>A0AAU7JS38</accession>
<comment type="similarity">
    <text evidence="1">Belongs to the Rv1128c/1148c/1588c/1702c/1945/3466 family.</text>
</comment>
<dbReference type="RefSeq" id="WP_406830487.1">
    <property type="nucleotide sequence ID" value="NZ_CP157483.1"/>
</dbReference>
<dbReference type="InterPro" id="IPR003870">
    <property type="entry name" value="DUF222"/>
</dbReference>
<dbReference type="CDD" id="cd00085">
    <property type="entry name" value="HNHc"/>
    <property type="match status" value="1"/>
</dbReference>
<dbReference type="GO" id="GO:0008270">
    <property type="term" value="F:zinc ion binding"/>
    <property type="evidence" value="ECO:0007669"/>
    <property type="project" value="InterPro"/>
</dbReference>
<dbReference type="AlphaFoldDB" id="A0AAU7JS38"/>
<organism evidence="3">
    <name type="scientific">Pedococcus sp. KACC 23699</name>
    <dbReference type="NCBI Taxonomy" id="3149228"/>
    <lineage>
        <taxon>Bacteria</taxon>
        <taxon>Bacillati</taxon>
        <taxon>Actinomycetota</taxon>
        <taxon>Actinomycetes</taxon>
        <taxon>Micrococcales</taxon>
        <taxon>Intrasporangiaceae</taxon>
        <taxon>Pedococcus</taxon>
    </lineage>
</organism>
<gene>
    <name evidence="3" type="ORF">ABEG17_16035</name>
</gene>
<dbReference type="GO" id="GO:0003676">
    <property type="term" value="F:nucleic acid binding"/>
    <property type="evidence" value="ECO:0007669"/>
    <property type="project" value="InterPro"/>
</dbReference>
<dbReference type="InterPro" id="IPR003615">
    <property type="entry name" value="HNH_nuc"/>
</dbReference>
<name>A0AAU7JS38_9MICO</name>
<protein>
    <submittedName>
        <fullName evidence="3">DUF222 domain-containing protein</fullName>
    </submittedName>
</protein>
<dbReference type="GO" id="GO:0004519">
    <property type="term" value="F:endonuclease activity"/>
    <property type="evidence" value="ECO:0007669"/>
    <property type="project" value="InterPro"/>
</dbReference>
<reference evidence="3" key="1">
    <citation type="submission" date="2024-05" db="EMBL/GenBank/DDBJ databases">
        <authorList>
            <person name="Kim S."/>
            <person name="Heo J."/>
            <person name="Choi H."/>
            <person name="Choi Y."/>
            <person name="Kwon S.-W."/>
            <person name="Kim Y."/>
        </authorList>
    </citation>
    <scope>NUCLEOTIDE SEQUENCE</scope>
    <source>
        <strain evidence="3">KACC 23699</strain>
    </source>
</reference>
<evidence type="ECO:0000256" key="1">
    <source>
        <dbReference type="ARBA" id="ARBA00023450"/>
    </source>
</evidence>
<dbReference type="InterPro" id="IPR002711">
    <property type="entry name" value="HNH"/>
</dbReference>
<dbReference type="Gene3D" id="1.10.30.50">
    <property type="match status" value="1"/>
</dbReference>
<sequence>MAITPQEPHGQDGEHPVRPVLGALEVAVAAMVDSQTTRVWAMSEPELTRAVRALGELSALVDATLVSVLAEAGSRGLGRGEGWGPVDWARSLAPLLPLRTVTDAQAVARAASDPRLAGVLEAATVGSVPARGQRDPIGQVLPIGKAAQLVRFHRSVAGLADPQQLDEALDTLLDGATGPGGLSERDLAICVRRTADLLRPDPAVEHDGDVARAHRSFTKARGPVGLSRYTLLLDDDGAAVVDAAVEAPARPRRDEDTGDLDTRTPAARRADALVDLVSRAVEAPDGLPRQAKTTVLVTVPLEVLQRRARGAGLTLTGDVLTTDAVRRMACDAEVVPVVLASRGEVLDQGTAARLFTTAQIRHLWLRDQHCTFNGCSKPARWTDAHHLVHWADGGPTDIHNAALLCRAHHTVVHRERLSGSVVDARQGPTVVWDLALGSYDHRSGRPHDGVLHRPPGHERT</sequence>
<proteinExistence type="inferred from homology"/>
<evidence type="ECO:0000313" key="3">
    <source>
        <dbReference type="EMBL" id="XBO43060.1"/>
    </source>
</evidence>
<dbReference type="EMBL" id="CP157483">
    <property type="protein sequence ID" value="XBO43060.1"/>
    <property type="molecule type" value="Genomic_DNA"/>
</dbReference>
<dbReference type="Pfam" id="PF02720">
    <property type="entry name" value="DUF222"/>
    <property type="match status" value="1"/>
</dbReference>
<evidence type="ECO:0000259" key="2">
    <source>
        <dbReference type="SMART" id="SM00507"/>
    </source>
</evidence>
<feature type="domain" description="HNH nuclease" evidence="2">
    <location>
        <begin position="358"/>
        <end position="410"/>
    </location>
</feature>
<dbReference type="Pfam" id="PF01844">
    <property type="entry name" value="HNH"/>
    <property type="match status" value="1"/>
</dbReference>